<dbReference type="InterPro" id="IPR012871">
    <property type="entry name" value="DUF1668_ORYSA"/>
</dbReference>
<dbReference type="HOGENOM" id="CLU_119730_0_0_1"/>
<proteinExistence type="predicted"/>
<dbReference type="PANTHER" id="PTHR33085:SF125">
    <property type="entry name" value="EXPRESSED PROTEIN"/>
    <property type="match status" value="1"/>
</dbReference>
<reference evidence="2" key="2">
    <citation type="submission" date="2013-12" db="EMBL/GenBank/DDBJ databases">
        <authorList>
            <person name="Yu Y."/>
            <person name="Lee S."/>
            <person name="de Baynast K."/>
            <person name="Wissotski M."/>
            <person name="Liu L."/>
            <person name="Talag J."/>
            <person name="Goicoechea J."/>
            <person name="Angelova A."/>
            <person name="Jetty R."/>
            <person name="Kudrna D."/>
            <person name="Golser W."/>
            <person name="Rivera L."/>
            <person name="Zhang J."/>
            <person name="Wing R."/>
        </authorList>
    </citation>
    <scope>NUCLEOTIDE SEQUENCE</scope>
</reference>
<protein>
    <submittedName>
        <fullName evidence="1">Uncharacterized protein</fullName>
    </submittedName>
</protein>
<dbReference type="STRING" id="77586.A0A0D9XN97"/>
<keyword evidence="2" id="KW-1185">Reference proteome</keyword>
<dbReference type="PANTHER" id="PTHR33085">
    <property type="entry name" value="OS12G0113100 PROTEIN-RELATED"/>
    <property type="match status" value="1"/>
</dbReference>
<name>A0A0D9XN97_9ORYZ</name>
<dbReference type="Pfam" id="PF07893">
    <property type="entry name" value="DUF1668"/>
    <property type="match status" value="2"/>
</dbReference>
<evidence type="ECO:0000313" key="2">
    <source>
        <dbReference type="Proteomes" id="UP000032180"/>
    </source>
</evidence>
<dbReference type="EnsemblPlants" id="LPERR11G00510.1">
    <property type="protein sequence ID" value="LPERR11G00510.1"/>
    <property type="gene ID" value="LPERR11G00510"/>
</dbReference>
<evidence type="ECO:0000313" key="1">
    <source>
        <dbReference type="EnsemblPlants" id="LPERR11G00510.1"/>
    </source>
</evidence>
<dbReference type="Proteomes" id="UP000032180">
    <property type="component" value="Chromosome 11"/>
</dbReference>
<accession>A0A0D9XN97</accession>
<reference evidence="1 2" key="1">
    <citation type="submission" date="2012-08" db="EMBL/GenBank/DDBJ databases">
        <title>Oryza genome evolution.</title>
        <authorList>
            <person name="Wing R.A."/>
        </authorList>
    </citation>
    <scope>NUCLEOTIDE SEQUENCE</scope>
</reference>
<sequence length="197" mass="21928">MARRRFLNLVVKSNLTGLHSLRRIPANRLFYPSTRAAEAATTKSQESFNSYMEEHHKHPGLKFMDRLFRQSILEFAALLGDDEDKILVADNNGNTTVLDAGSSSFTLSPSLNCNKGRGAIAVSMTNSDPDEPDRLYPPPAATYTLVDAVAATVVNDLTIYVSSTMPERGGTHAFDTITHNWRRVGYWKMPFGGRVEY</sequence>
<organism evidence="1 2">
    <name type="scientific">Leersia perrieri</name>
    <dbReference type="NCBI Taxonomy" id="77586"/>
    <lineage>
        <taxon>Eukaryota</taxon>
        <taxon>Viridiplantae</taxon>
        <taxon>Streptophyta</taxon>
        <taxon>Embryophyta</taxon>
        <taxon>Tracheophyta</taxon>
        <taxon>Spermatophyta</taxon>
        <taxon>Magnoliopsida</taxon>
        <taxon>Liliopsida</taxon>
        <taxon>Poales</taxon>
        <taxon>Poaceae</taxon>
        <taxon>BOP clade</taxon>
        <taxon>Oryzoideae</taxon>
        <taxon>Oryzeae</taxon>
        <taxon>Oryzinae</taxon>
        <taxon>Leersia</taxon>
    </lineage>
</organism>
<dbReference type="AlphaFoldDB" id="A0A0D9XN97"/>
<reference evidence="1" key="3">
    <citation type="submission" date="2015-04" db="UniProtKB">
        <authorList>
            <consortium name="EnsemblPlants"/>
        </authorList>
    </citation>
    <scope>IDENTIFICATION</scope>
</reference>
<dbReference type="Gramene" id="LPERR11G00510.1">
    <property type="protein sequence ID" value="LPERR11G00510.1"/>
    <property type="gene ID" value="LPERR11G00510"/>
</dbReference>